<evidence type="ECO:0000256" key="1">
    <source>
        <dbReference type="ARBA" id="ARBA00004651"/>
    </source>
</evidence>
<evidence type="ECO:0000256" key="7">
    <source>
        <dbReference type="ARBA" id="ARBA00023136"/>
    </source>
</evidence>
<feature type="transmembrane region" description="Helical" evidence="9">
    <location>
        <begin position="269"/>
        <end position="299"/>
    </location>
</feature>
<evidence type="ECO:0000256" key="2">
    <source>
        <dbReference type="ARBA" id="ARBA00009773"/>
    </source>
</evidence>
<keyword evidence="11" id="KW-1185">Reference proteome</keyword>
<feature type="compositionally biased region" description="Low complexity" evidence="8">
    <location>
        <begin position="15"/>
        <end position="26"/>
    </location>
</feature>
<evidence type="ECO:0000256" key="3">
    <source>
        <dbReference type="ARBA" id="ARBA00022448"/>
    </source>
</evidence>
<feature type="transmembrane region" description="Helical" evidence="9">
    <location>
        <begin position="76"/>
        <end position="97"/>
    </location>
</feature>
<comment type="subcellular location">
    <subcellularLocation>
        <location evidence="1">Cell membrane</location>
        <topology evidence="1">Multi-pass membrane protein</topology>
    </subcellularLocation>
</comment>
<evidence type="ECO:0000256" key="9">
    <source>
        <dbReference type="SAM" id="Phobius"/>
    </source>
</evidence>
<gene>
    <name evidence="10" type="ORF">J0911_03105</name>
</gene>
<feature type="transmembrane region" description="Helical" evidence="9">
    <location>
        <begin position="340"/>
        <end position="370"/>
    </location>
</feature>
<accession>A0ABS3I5V9</accession>
<feature type="transmembrane region" description="Helical" evidence="9">
    <location>
        <begin position="52"/>
        <end position="70"/>
    </location>
</feature>
<dbReference type="InterPro" id="IPR002549">
    <property type="entry name" value="AI-2E-like"/>
</dbReference>
<dbReference type="Pfam" id="PF01594">
    <property type="entry name" value="AI-2E_transport"/>
    <property type="match status" value="1"/>
</dbReference>
<proteinExistence type="inferred from homology"/>
<evidence type="ECO:0000256" key="8">
    <source>
        <dbReference type="SAM" id="MobiDB-lite"/>
    </source>
</evidence>
<comment type="similarity">
    <text evidence="2">Belongs to the autoinducer-2 exporter (AI-2E) (TC 2.A.86) family.</text>
</comment>
<evidence type="ECO:0000313" key="11">
    <source>
        <dbReference type="Proteomes" id="UP000664617"/>
    </source>
</evidence>
<protein>
    <submittedName>
        <fullName evidence="10">AI-2E family transporter</fullName>
    </submittedName>
</protein>
<evidence type="ECO:0000256" key="4">
    <source>
        <dbReference type="ARBA" id="ARBA00022475"/>
    </source>
</evidence>
<feature type="transmembrane region" description="Helical" evidence="9">
    <location>
        <begin position="186"/>
        <end position="212"/>
    </location>
</feature>
<dbReference type="Proteomes" id="UP000664617">
    <property type="component" value="Unassembled WGS sequence"/>
</dbReference>
<keyword evidence="5 9" id="KW-0812">Transmembrane</keyword>
<organism evidence="10 11">
    <name type="scientific">Myceligenerans salitolerans</name>
    <dbReference type="NCBI Taxonomy" id="1230528"/>
    <lineage>
        <taxon>Bacteria</taxon>
        <taxon>Bacillati</taxon>
        <taxon>Actinomycetota</taxon>
        <taxon>Actinomycetes</taxon>
        <taxon>Micrococcales</taxon>
        <taxon>Promicromonosporaceae</taxon>
        <taxon>Myceligenerans</taxon>
    </lineage>
</organism>
<comment type="caution">
    <text evidence="10">The sequence shown here is derived from an EMBL/GenBank/DDBJ whole genome shotgun (WGS) entry which is preliminary data.</text>
</comment>
<dbReference type="EMBL" id="JAFMPK010000020">
    <property type="protein sequence ID" value="MBO0608011.1"/>
    <property type="molecule type" value="Genomic_DNA"/>
</dbReference>
<keyword evidence="6 9" id="KW-1133">Transmembrane helix</keyword>
<dbReference type="PANTHER" id="PTHR21716">
    <property type="entry name" value="TRANSMEMBRANE PROTEIN"/>
    <property type="match status" value="1"/>
</dbReference>
<evidence type="ECO:0000256" key="6">
    <source>
        <dbReference type="ARBA" id="ARBA00022989"/>
    </source>
</evidence>
<keyword evidence="7 9" id="KW-0472">Membrane</keyword>
<dbReference type="RefSeq" id="WP_207274007.1">
    <property type="nucleotide sequence ID" value="NZ_JAFMPK010000020.1"/>
</dbReference>
<evidence type="ECO:0000256" key="5">
    <source>
        <dbReference type="ARBA" id="ARBA00022692"/>
    </source>
</evidence>
<feature type="transmembrane region" description="Helical" evidence="9">
    <location>
        <begin position="306"/>
        <end position="328"/>
    </location>
</feature>
<feature type="transmembrane region" description="Helical" evidence="9">
    <location>
        <begin position="244"/>
        <end position="263"/>
    </location>
</feature>
<feature type="region of interest" description="Disordered" evidence="8">
    <location>
        <begin position="1"/>
        <end position="26"/>
    </location>
</feature>
<feature type="transmembrane region" description="Helical" evidence="9">
    <location>
        <begin position="104"/>
        <end position="126"/>
    </location>
</feature>
<keyword evidence="4" id="KW-1003">Cell membrane</keyword>
<keyword evidence="3" id="KW-0813">Transport</keyword>
<feature type="region of interest" description="Disordered" evidence="8">
    <location>
        <begin position="380"/>
        <end position="413"/>
    </location>
</feature>
<dbReference type="PANTHER" id="PTHR21716:SF53">
    <property type="entry name" value="PERMEASE PERM-RELATED"/>
    <property type="match status" value="1"/>
</dbReference>
<sequence>MTTQAPVRNAGPEEPTTAADDTTATDDPTAAVVPRAAAAGPARTWLRATGDAAWRLIGIAVVIGLVVYVISLVQIAFVAVYLALVLTAVLLPLGNLYDRALPRGLAMVASLLTLLAVVGGLAAYVVSTIAARSDDLTTQLTTGLDSLAGSLPFDVGTSEDWLVDGGAWFEENSGAVIDQALQGANLAATCATVIVLAMFLTVFFLTGGGAMWRWFIAQLPVRLQDRWEIAGRTGWRTFSGYTRGIAFVALADATMAGIFLTLMGNPLALPLTVVVFLAVFVPMVGPVAAIVISAVVTLATGDPTSAIIVAVGMTVIAQIDANVLQPLITGKQVNLHPVAMALAITCGTVLAGLLGAVISVPLTAVSWAVFSRLRRGGVASRADDDAVDGAGNEVAKDDAGAPAPTTDSAARAQ</sequence>
<evidence type="ECO:0000313" key="10">
    <source>
        <dbReference type="EMBL" id="MBO0608011.1"/>
    </source>
</evidence>
<name>A0ABS3I5V9_9MICO</name>
<reference evidence="11" key="1">
    <citation type="submission" date="2023-07" db="EMBL/GenBank/DDBJ databases">
        <title>Myceligenerans salitolerans sp. nov., a halotolerant actinomycete isolated from a salt lake in Xinjiang, China.</title>
        <authorList>
            <person name="Guan T."/>
        </authorList>
    </citation>
    <scope>NUCLEOTIDE SEQUENCE [LARGE SCALE GENOMIC DNA]</scope>
    <source>
        <strain evidence="11">XHU 5031</strain>
    </source>
</reference>